<dbReference type="GO" id="GO:0051607">
    <property type="term" value="P:defense response to virus"/>
    <property type="evidence" value="ECO:0007669"/>
    <property type="project" value="UniProtKB-UniRule"/>
</dbReference>
<evidence type="ECO:0000313" key="11">
    <source>
        <dbReference type="Proteomes" id="UP000002383"/>
    </source>
</evidence>
<dbReference type="GO" id="GO:0016787">
    <property type="term" value="F:hydrolase activity"/>
    <property type="evidence" value="ECO:0007669"/>
    <property type="project" value="UniProtKB-KW"/>
</dbReference>
<dbReference type="InterPro" id="IPR021127">
    <property type="entry name" value="CRISPR_associated_Cas2"/>
</dbReference>
<keyword evidence="8 9" id="KW-0051">Antiviral defense</keyword>
<evidence type="ECO:0000256" key="1">
    <source>
        <dbReference type="ARBA" id="ARBA00001946"/>
    </source>
</evidence>
<dbReference type="AlphaFoldDB" id="B8GSH9"/>
<comment type="cofactor">
    <cofactor evidence="1 9">
        <name>Mg(2+)</name>
        <dbReference type="ChEBI" id="CHEBI:18420"/>
    </cofactor>
</comment>
<evidence type="ECO:0000256" key="5">
    <source>
        <dbReference type="ARBA" id="ARBA00022759"/>
    </source>
</evidence>
<dbReference type="GO" id="GO:0043571">
    <property type="term" value="P:maintenance of CRISPR repeat elements"/>
    <property type="evidence" value="ECO:0007669"/>
    <property type="project" value="UniProtKB-UniRule"/>
</dbReference>
<dbReference type="Gene3D" id="3.30.70.240">
    <property type="match status" value="1"/>
</dbReference>
<accession>B8GSH9</accession>
<evidence type="ECO:0000256" key="6">
    <source>
        <dbReference type="ARBA" id="ARBA00022801"/>
    </source>
</evidence>
<evidence type="ECO:0000256" key="7">
    <source>
        <dbReference type="ARBA" id="ARBA00022842"/>
    </source>
</evidence>
<dbReference type="Proteomes" id="UP000002383">
    <property type="component" value="Chromosome"/>
</dbReference>
<dbReference type="Pfam" id="PF09827">
    <property type="entry name" value="CRISPR_Cas2"/>
    <property type="match status" value="1"/>
</dbReference>
<comment type="similarity">
    <text evidence="2 9">Belongs to the CRISPR-associated endoribonuclease Cas2 protein family.</text>
</comment>
<evidence type="ECO:0000256" key="2">
    <source>
        <dbReference type="ARBA" id="ARBA00009959"/>
    </source>
</evidence>
<feature type="binding site" evidence="9">
    <location>
        <position position="9"/>
    </location>
    <ligand>
        <name>Mg(2+)</name>
        <dbReference type="ChEBI" id="CHEBI:18420"/>
        <note>catalytic</note>
    </ligand>
</feature>
<dbReference type="EMBL" id="CP001339">
    <property type="protein sequence ID" value="ACL72883.1"/>
    <property type="molecule type" value="Genomic_DNA"/>
</dbReference>
<comment type="subunit">
    <text evidence="9">Homodimer, forms a heterotetramer with a Cas1 homodimer.</text>
</comment>
<evidence type="ECO:0000256" key="8">
    <source>
        <dbReference type="ARBA" id="ARBA00023118"/>
    </source>
</evidence>
<dbReference type="EC" id="3.1.-.-" evidence="9"/>
<dbReference type="KEGG" id="tgr:Tgr7_1801"/>
<gene>
    <name evidence="9" type="primary">cas2</name>
    <name evidence="10" type="ordered locus">Tgr7_1801</name>
</gene>
<evidence type="ECO:0000313" key="10">
    <source>
        <dbReference type="EMBL" id="ACL72883.1"/>
    </source>
</evidence>
<dbReference type="HAMAP" id="MF_01471">
    <property type="entry name" value="Cas2"/>
    <property type="match status" value="1"/>
</dbReference>
<evidence type="ECO:0000256" key="9">
    <source>
        <dbReference type="HAMAP-Rule" id="MF_01471"/>
    </source>
</evidence>
<dbReference type="RefSeq" id="WP_012638365.1">
    <property type="nucleotide sequence ID" value="NC_011901.1"/>
</dbReference>
<keyword evidence="3 9" id="KW-0540">Nuclease</keyword>
<dbReference type="STRING" id="396588.Tgr7_1801"/>
<dbReference type="NCBIfam" id="TIGR01573">
    <property type="entry name" value="cas2"/>
    <property type="match status" value="1"/>
</dbReference>
<organism evidence="10 11">
    <name type="scientific">Thioalkalivibrio sulfidiphilus (strain HL-EbGR7)</name>
    <dbReference type="NCBI Taxonomy" id="396588"/>
    <lineage>
        <taxon>Bacteria</taxon>
        <taxon>Pseudomonadati</taxon>
        <taxon>Pseudomonadota</taxon>
        <taxon>Gammaproteobacteria</taxon>
        <taxon>Chromatiales</taxon>
        <taxon>Ectothiorhodospiraceae</taxon>
        <taxon>Thioalkalivibrio</taxon>
    </lineage>
</organism>
<dbReference type="HOGENOM" id="CLU_161124_3_0_6"/>
<dbReference type="GO" id="GO:0004521">
    <property type="term" value="F:RNA endonuclease activity"/>
    <property type="evidence" value="ECO:0007669"/>
    <property type="project" value="InterPro"/>
</dbReference>
<evidence type="ECO:0000256" key="3">
    <source>
        <dbReference type="ARBA" id="ARBA00022722"/>
    </source>
</evidence>
<keyword evidence="5 9" id="KW-0255">Endonuclease</keyword>
<proteinExistence type="inferred from homology"/>
<evidence type="ECO:0000256" key="4">
    <source>
        <dbReference type="ARBA" id="ARBA00022723"/>
    </source>
</evidence>
<dbReference type="PANTHER" id="PTHR34405">
    <property type="entry name" value="CRISPR-ASSOCIATED ENDORIBONUCLEASE CAS2"/>
    <property type="match status" value="1"/>
</dbReference>
<comment type="function">
    <text evidence="9">CRISPR (clustered regularly interspaced short palindromic repeat), is an adaptive immune system that provides protection against mobile genetic elements (viruses, transposable elements and conjugative plasmids). CRISPR clusters contain sequences complementary to antecedent mobile elements and target invading nucleic acids. CRISPR clusters are transcribed and processed into CRISPR RNA (crRNA). Functions as a ssRNA-specific endoribonuclease. Involved in the integration of spacer DNA into the CRISPR cassette.</text>
</comment>
<dbReference type="InterPro" id="IPR019199">
    <property type="entry name" value="Virulence_VapD/CRISPR_Cas2"/>
</dbReference>
<dbReference type="CDD" id="cd09725">
    <property type="entry name" value="Cas2_I_II_III"/>
    <property type="match status" value="1"/>
</dbReference>
<keyword evidence="7 9" id="KW-0460">Magnesium</keyword>
<dbReference type="SUPFAM" id="SSF143430">
    <property type="entry name" value="TTP0101/SSO1404-like"/>
    <property type="match status" value="1"/>
</dbReference>
<dbReference type="PANTHER" id="PTHR34405:SF3">
    <property type="entry name" value="CRISPR-ASSOCIATED ENDORIBONUCLEASE CAS2 3"/>
    <property type="match status" value="1"/>
</dbReference>
<keyword evidence="11" id="KW-1185">Reference proteome</keyword>
<reference evidence="10 11" key="1">
    <citation type="journal article" date="2011" name="Stand. Genomic Sci.">
        <title>Complete genome sequence of 'Thioalkalivibrio sulfidophilus' HL-EbGr7.</title>
        <authorList>
            <person name="Muyzer G."/>
            <person name="Sorokin D.Y."/>
            <person name="Mavromatis K."/>
            <person name="Lapidus A."/>
            <person name="Clum A."/>
            <person name="Ivanova N."/>
            <person name="Pati A."/>
            <person name="d'Haeseleer P."/>
            <person name="Woyke T."/>
            <person name="Kyrpides N.C."/>
        </authorList>
    </citation>
    <scope>NUCLEOTIDE SEQUENCE [LARGE SCALE GENOMIC DNA]</scope>
    <source>
        <strain evidence="10 11">HL-EbGR7</strain>
    </source>
</reference>
<protein>
    <recommendedName>
        <fullName evidence="9">CRISPR-associated endoribonuclease Cas2</fullName>
        <ecNumber evidence="9">3.1.-.-</ecNumber>
    </recommendedName>
</protein>
<name>B8GSH9_THISH</name>
<keyword evidence="4 9" id="KW-0479">Metal-binding</keyword>
<keyword evidence="6 9" id="KW-0378">Hydrolase</keyword>
<dbReference type="GO" id="GO:0046872">
    <property type="term" value="F:metal ion binding"/>
    <property type="evidence" value="ECO:0007669"/>
    <property type="project" value="UniProtKB-UniRule"/>
</dbReference>
<sequence>MQTFIIGYDISGNRARRRAMKALEAYGTRVQRSVFEIHVRGEAQLRDLLARLREELAEEEGADLRAWRLTEEGRRQSATLSGEPLSPLPAVIIL</sequence>
<dbReference type="OrthoDB" id="9798176at2"/>